<dbReference type="AlphaFoldDB" id="A0A1I6H7S0"/>
<evidence type="ECO:0000313" key="4">
    <source>
        <dbReference type="Proteomes" id="UP000199534"/>
    </source>
</evidence>
<dbReference type="PROSITE" id="PS01098">
    <property type="entry name" value="LIPASE_GDSL_SER"/>
    <property type="match status" value="1"/>
</dbReference>
<dbReference type="Pfam" id="PF13472">
    <property type="entry name" value="Lipase_GDSL_2"/>
    <property type="match status" value="1"/>
</dbReference>
<keyword evidence="4" id="KW-1185">Reference proteome</keyword>
<dbReference type="STRING" id="400055.SAMN04490243_2368"/>
<dbReference type="SUPFAM" id="SSF52266">
    <property type="entry name" value="SGNH hydrolase"/>
    <property type="match status" value="1"/>
</dbReference>
<dbReference type="InterPro" id="IPR051532">
    <property type="entry name" value="Ester_Hydrolysis_Enzymes"/>
</dbReference>
<gene>
    <name evidence="3" type="ORF">SAMN04490243_2368</name>
</gene>
<evidence type="ECO:0000313" key="3">
    <source>
        <dbReference type="EMBL" id="SFR50354.1"/>
    </source>
</evidence>
<dbReference type="OrthoDB" id="9786188at2"/>
<organism evidence="3 4">
    <name type="scientific">Robiginitalea myxolifaciens</name>
    <dbReference type="NCBI Taxonomy" id="400055"/>
    <lineage>
        <taxon>Bacteria</taxon>
        <taxon>Pseudomonadati</taxon>
        <taxon>Bacteroidota</taxon>
        <taxon>Flavobacteriia</taxon>
        <taxon>Flavobacteriales</taxon>
        <taxon>Flavobacteriaceae</taxon>
        <taxon>Robiginitalea</taxon>
    </lineage>
</organism>
<name>A0A1I6H7S0_9FLAO</name>
<dbReference type="Gene3D" id="3.40.50.1110">
    <property type="entry name" value="SGNH hydrolase"/>
    <property type="match status" value="1"/>
</dbReference>
<dbReference type="CDD" id="cd01822">
    <property type="entry name" value="Lysophospholipase_L1_like"/>
    <property type="match status" value="1"/>
</dbReference>
<dbReference type="EMBL" id="FOYQ01000002">
    <property type="protein sequence ID" value="SFR50354.1"/>
    <property type="molecule type" value="Genomic_DNA"/>
</dbReference>
<protein>
    <submittedName>
        <fullName evidence="3">Acyl-CoA thioesterase-1</fullName>
    </submittedName>
</protein>
<sequence>MQSFLKFRYFFFLLLLISCGDNPKKESGNTSDEASGAEAVTEVEEKTTDQADNAATILFFGDSLTAGYGLEPEQAFPALIQERLDSLGIPMRVVNAGLSGETTSGGANRLDWVLRQPVSVFVLELGANDGLRGIPLSETRKNLSSIIERVHERYPEARIVLAGMQLPPNMGPEYTGEFRQIFPELAAQYEVALIPFLLQGVGGIPELNQDDGIHPTAAGHQILADNVWEVLKVELEKS</sequence>
<accession>A0A1I6H7S0</accession>
<proteinExistence type="predicted"/>
<dbReference type="PANTHER" id="PTHR30383">
    <property type="entry name" value="THIOESTERASE 1/PROTEASE 1/LYSOPHOSPHOLIPASE L1"/>
    <property type="match status" value="1"/>
</dbReference>
<reference evidence="3 4" key="1">
    <citation type="submission" date="2016-10" db="EMBL/GenBank/DDBJ databases">
        <authorList>
            <person name="de Groot N.N."/>
        </authorList>
    </citation>
    <scope>NUCLEOTIDE SEQUENCE [LARGE SCALE GENOMIC DNA]</scope>
    <source>
        <strain evidence="3 4">DSM 21019</strain>
    </source>
</reference>
<dbReference type="RefSeq" id="WP_092982776.1">
    <property type="nucleotide sequence ID" value="NZ_FOYQ01000002.1"/>
</dbReference>
<dbReference type="InterPro" id="IPR013830">
    <property type="entry name" value="SGNH_hydro"/>
</dbReference>
<dbReference type="GO" id="GO:0004622">
    <property type="term" value="F:phosphatidylcholine lysophospholipase activity"/>
    <property type="evidence" value="ECO:0007669"/>
    <property type="project" value="TreeGrafter"/>
</dbReference>
<evidence type="ECO:0000256" key="1">
    <source>
        <dbReference type="SAM" id="MobiDB-lite"/>
    </source>
</evidence>
<dbReference type="PANTHER" id="PTHR30383:SF24">
    <property type="entry name" value="THIOESTERASE 1_PROTEASE 1_LYSOPHOSPHOLIPASE L1"/>
    <property type="match status" value="1"/>
</dbReference>
<dbReference type="InterPro" id="IPR008265">
    <property type="entry name" value="Lipase_GDSL_AS"/>
</dbReference>
<feature type="domain" description="SGNH hydrolase-type esterase" evidence="2">
    <location>
        <begin position="59"/>
        <end position="222"/>
    </location>
</feature>
<dbReference type="PROSITE" id="PS51257">
    <property type="entry name" value="PROKAR_LIPOPROTEIN"/>
    <property type="match status" value="1"/>
</dbReference>
<feature type="region of interest" description="Disordered" evidence="1">
    <location>
        <begin position="25"/>
        <end position="47"/>
    </location>
</feature>
<dbReference type="Proteomes" id="UP000199534">
    <property type="component" value="Unassembled WGS sequence"/>
</dbReference>
<dbReference type="GO" id="GO:0006629">
    <property type="term" value="P:lipid metabolic process"/>
    <property type="evidence" value="ECO:0007669"/>
    <property type="project" value="InterPro"/>
</dbReference>
<evidence type="ECO:0000259" key="2">
    <source>
        <dbReference type="Pfam" id="PF13472"/>
    </source>
</evidence>
<dbReference type="InterPro" id="IPR036514">
    <property type="entry name" value="SGNH_hydro_sf"/>
</dbReference>